<protein>
    <submittedName>
        <fullName evidence="9">ABC transporter permease</fullName>
    </submittedName>
</protein>
<evidence type="ECO:0000313" key="10">
    <source>
        <dbReference type="Proteomes" id="UP001144805"/>
    </source>
</evidence>
<evidence type="ECO:0000256" key="1">
    <source>
        <dbReference type="ARBA" id="ARBA00004651"/>
    </source>
</evidence>
<comment type="caution">
    <text evidence="9">The sequence shown here is derived from an EMBL/GenBank/DDBJ whole genome shotgun (WGS) entry which is preliminary data.</text>
</comment>
<feature type="transmembrane region" description="Helical" evidence="8">
    <location>
        <begin position="144"/>
        <end position="161"/>
    </location>
</feature>
<dbReference type="RefSeq" id="WP_266339695.1">
    <property type="nucleotide sequence ID" value="NZ_JAPKNK010000007.1"/>
</dbReference>
<dbReference type="CDD" id="cd06579">
    <property type="entry name" value="TM_PBP1_transp_AraH_like"/>
    <property type="match status" value="1"/>
</dbReference>
<feature type="transmembrane region" description="Helical" evidence="8">
    <location>
        <begin position="85"/>
        <end position="104"/>
    </location>
</feature>
<feature type="transmembrane region" description="Helical" evidence="8">
    <location>
        <begin position="116"/>
        <end position="138"/>
    </location>
</feature>
<feature type="transmembrane region" description="Helical" evidence="8">
    <location>
        <begin position="56"/>
        <end position="79"/>
    </location>
</feature>
<feature type="transmembrane region" description="Helical" evidence="8">
    <location>
        <begin position="312"/>
        <end position="331"/>
    </location>
</feature>
<dbReference type="Pfam" id="PF02653">
    <property type="entry name" value="BPD_transp_2"/>
    <property type="match status" value="1"/>
</dbReference>
<keyword evidence="2" id="KW-0813">Transport</keyword>
<feature type="transmembrane region" description="Helical" evidence="8">
    <location>
        <begin position="20"/>
        <end position="44"/>
    </location>
</feature>
<keyword evidence="10" id="KW-1185">Reference proteome</keyword>
<sequence length="335" mass="33938">MTSITTEASPKARAWERSEIGALLPAILRAGALVLFAAIFVVLAIQSPLFLSPGNLLAIVSQSSVLGALAFGLTIVVIVGGDNALAGGIDLSLAATMGLAAAVYATLVRTGQPEGIAIGAALAAGLGIGLLNAVSVVWLRMLPLLATLAGMTIAVGLEQLVTKSATILVDSSLTRFLGGTDAFGFPMLAHALFATAVTLVLVTRYTTLGLNMQAVGGNPLAARAAGLRVPLYIGGSYVASGLFGALGGLFSVSFLGASSKGADEMLLPIIAATFLGVVFSRRLVPTIAGTLAASLFIGMLTNGFQLLNVSSYWVSGIQGVLTLLVVAATTVRPRT</sequence>
<proteinExistence type="predicted"/>
<evidence type="ECO:0000256" key="7">
    <source>
        <dbReference type="ARBA" id="ARBA00023136"/>
    </source>
</evidence>
<keyword evidence="7 8" id="KW-0472">Membrane</keyword>
<dbReference type="PANTHER" id="PTHR32196:SF21">
    <property type="entry name" value="ABC TRANSPORTER PERMEASE PROTEIN YPHD-RELATED"/>
    <property type="match status" value="1"/>
</dbReference>
<gene>
    <name evidence="9" type="ORF">OSH07_16065</name>
</gene>
<dbReference type="EMBL" id="JAPKNK010000007">
    <property type="protein sequence ID" value="MCX5570723.1"/>
    <property type="molecule type" value="Genomic_DNA"/>
</dbReference>
<dbReference type="AlphaFoldDB" id="A0A9X3ILN8"/>
<keyword evidence="4" id="KW-0997">Cell inner membrane</keyword>
<dbReference type="GO" id="GO:0022857">
    <property type="term" value="F:transmembrane transporter activity"/>
    <property type="evidence" value="ECO:0007669"/>
    <property type="project" value="InterPro"/>
</dbReference>
<keyword evidence="6 8" id="KW-1133">Transmembrane helix</keyword>
<comment type="subcellular location">
    <subcellularLocation>
        <location evidence="1">Cell membrane</location>
        <topology evidence="1">Multi-pass membrane protein</topology>
    </subcellularLocation>
</comment>
<organism evidence="9 10">
    <name type="scientific">Kaistia nematophila</name>
    <dbReference type="NCBI Taxonomy" id="2994654"/>
    <lineage>
        <taxon>Bacteria</taxon>
        <taxon>Pseudomonadati</taxon>
        <taxon>Pseudomonadota</taxon>
        <taxon>Alphaproteobacteria</taxon>
        <taxon>Hyphomicrobiales</taxon>
        <taxon>Kaistiaceae</taxon>
        <taxon>Kaistia</taxon>
    </lineage>
</organism>
<keyword evidence="3" id="KW-1003">Cell membrane</keyword>
<evidence type="ECO:0000256" key="6">
    <source>
        <dbReference type="ARBA" id="ARBA00022989"/>
    </source>
</evidence>
<dbReference type="InterPro" id="IPR001851">
    <property type="entry name" value="ABC_transp_permease"/>
</dbReference>
<feature type="transmembrane region" description="Helical" evidence="8">
    <location>
        <begin position="182"/>
        <end position="202"/>
    </location>
</feature>
<dbReference type="GO" id="GO:0005886">
    <property type="term" value="C:plasma membrane"/>
    <property type="evidence" value="ECO:0007669"/>
    <property type="project" value="UniProtKB-SubCell"/>
</dbReference>
<evidence type="ECO:0000313" key="9">
    <source>
        <dbReference type="EMBL" id="MCX5570723.1"/>
    </source>
</evidence>
<accession>A0A9X3ILN8</accession>
<evidence type="ECO:0000256" key="2">
    <source>
        <dbReference type="ARBA" id="ARBA00022448"/>
    </source>
</evidence>
<dbReference type="Proteomes" id="UP001144805">
    <property type="component" value="Unassembled WGS sequence"/>
</dbReference>
<keyword evidence="5 8" id="KW-0812">Transmembrane</keyword>
<reference evidence="9" key="1">
    <citation type="submission" date="2022-11" db="EMBL/GenBank/DDBJ databases">
        <title>Biodiversity and phylogenetic relationships of bacteria.</title>
        <authorList>
            <person name="Machado R.A.R."/>
            <person name="Bhat A."/>
            <person name="Loulou A."/>
            <person name="Kallel S."/>
        </authorList>
    </citation>
    <scope>NUCLEOTIDE SEQUENCE</scope>
    <source>
        <strain evidence="9">K-TC2</strain>
    </source>
</reference>
<evidence type="ECO:0000256" key="3">
    <source>
        <dbReference type="ARBA" id="ARBA00022475"/>
    </source>
</evidence>
<name>A0A9X3ILN8_9HYPH</name>
<evidence type="ECO:0000256" key="4">
    <source>
        <dbReference type="ARBA" id="ARBA00022519"/>
    </source>
</evidence>
<feature type="transmembrane region" description="Helical" evidence="8">
    <location>
        <begin position="269"/>
        <end position="300"/>
    </location>
</feature>
<evidence type="ECO:0000256" key="8">
    <source>
        <dbReference type="SAM" id="Phobius"/>
    </source>
</evidence>
<evidence type="ECO:0000256" key="5">
    <source>
        <dbReference type="ARBA" id="ARBA00022692"/>
    </source>
</evidence>
<dbReference type="PANTHER" id="PTHR32196">
    <property type="entry name" value="ABC TRANSPORTER PERMEASE PROTEIN YPHD-RELATED-RELATED"/>
    <property type="match status" value="1"/>
</dbReference>